<evidence type="ECO:0000313" key="2">
    <source>
        <dbReference type="EMBL" id="ADK68313.1"/>
    </source>
</evidence>
<reference evidence="2 3" key="1">
    <citation type="journal article" date="2010" name="Stand. Genomic Sci.">
        <title>Complete genome sequence of Olsenella uli type strain (VPI D76D-27C).</title>
        <authorList>
            <person name="Goker M."/>
            <person name="Held B."/>
            <person name="Lucas S."/>
            <person name="Nolan M."/>
            <person name="Yasawong M."/>
            <person name="Glavina Del Rio T."/>
            <person name="Tice H."/>
            <person name="Cheng J.F."/>
            <person name="Bruce D."/>
            <person name="Detter J.C."/>
            <person name="Tapia R."/>
            <person name="Han C."/>
            <person name="Goodwin L."/>
            <person name="Pitluck S."/>
            <person name="Liolios K."/>
            <person name="Ivanova N."/>
            <person name="Mavromatis K."/>
            <person name="Mikhailova N."/>
            <person name="Pati A."/>
            <person name="Chen A."/>
            <person name="Palaniappan K."/>
            <person name="Land M."/>
            <person name="Hauser L."/>
            <person name="Chang Y.J."/>
            <person name="Jeffries C.D."/>
            <person name="Rohde M."/>
            <person name="Sikorski J."/>
            <person name="Pukall R."/>
            <person name="Woyke T."/>
            <person name="Bristow J."/>
            <person name="Eisen J.A."/>
            <person name="Markowitz V."/>
            <person name="Hugenholtz P."/>
            <person name="Kyrpides N.C."/>
            <person name="Klenk H.P."/>
            <person name="Lapidus A."/>
        </authorList>
    </citation>
    <scope>NUCLEOTIDE SEQUENCE [LARGE SCALE GENOMIC DNA]</scope>
    <source>
        <strain evidence="3">ATCC 49627 / DSM 7084 / CIP 109912 / JCM 12494 / NCIMB 702895 / VPI D76D-27C</strain>
    </source>
</reference>
<dbReference type="GeneID" id="78512620"/>
<proteinExistence type="predicted"/>
<evidence type="ECO:0000313" key="3">
    <source>
        <dbReference type="Proteomes" id="UP000000333"/>
    </source>
</evidence>
<keyword evidence="1" id="KW-1133">Transmembrane helix</keyword>
<keyword evidence="1" id="KW-0472">Membrane</keyword>
<dbReference type="RefSeq" id="WP_013252065.1">
    <property type="nucleotide sequence ID" value="NC_014363.1"/>
</dbReference>
<dbReference type="AlphaFoldDB" id="E1QW10"/>
<keyword evidence="1" id="KW-0812">Transmembrane</keyword>
<name>E1QW10_OLSUV</name>
<sequence>MGAVFFVLLFWPLIFAVGLVFVLFEVASAIILSPAFIALIASLVCDVLAVADLGHLAWLWYHDGKRFNVKAKVVRPVILVVVGFVALVAGLVLAALVVRGLFVS</sequence>
<keyword evidence="3" id="KW-1185">Reference proteome</keyword>
<gene>
    <name evidence="2" type="ordered locus">Olsu_1207</name>
</gene>
<organism evidence="2 3">
    <name type="scientific">Olsenella uli (strain ATCC 49627 / DSM 7084 / CCUG 31166 / CIP 109912 / JCM 12494 / LMG 11480 / NCIMB 702895 / VPI D76D-27C)</name>
    <name type="common">Lactobacillus uli</name>
    <dbReference type="NCBI Taxonomy" id="633147"/>
    <lineage>
        <taxon>Bacteria</taxon>
        <taxon>Bacillati</taxon>
        <taxon>Actinomycetota</taxon>
        <taxon>Coriobacteriia</taxon>
        <taxon>Coriobacteriales</taxon>
        <taxon>Atopobiaceae</taxon>
        <taxon>Olsenella</taxon>
    </lineage>
</organism>
<dbReference type="HOGENOM" id="CLU_2247277_0_0_11"/>
<protein>
    <submittedName>
        <fullName evidence="2">Uncharacterized protein</fullName>
    </submittedName>
</protein>
<feature type="transmembrane region" description="Helical" evidence="1">
    <location>
        <begin position="36"/>
        <end position="61"/>
    </location>
</feature>
<dbReference type="EMBL" id="CP002106">
    <property type="protein sequence ID" value="ADK68313.1"/>
    <property type="molecule type" value="Genomic_DNA"/>
</dbReference>
<accession>E1QW10</accession>
<dbReference type="PATRIC" id="fig|633147.7.peg.331"/>
<feature type="transmembrane region" description="Helical" evidence="1">
    <location>
        <begin position="73"/>
        <end position="98"/>
    </location>
</feature>
<dbReference type="KEGG" id="ols:Olsu_1207"/>
<evidence type="ECO:0000256" key="1">
    <source>
        <dbReference type="SAM" id="Phobius"/>
    </source>
</evidence>
<dbReference type="Proteomes" id="UP000000333">
    <property type="component" value="Chromosome"/>
</dbReference>
<dbReference type="STRING" id="633147.Olsu_1207"/>
<feature type="transmembrane region" description="Helical" evidence="1">
    <location>
        <begin position="6"/>
        <end position="24"/>
    </location>
</feature>